<evidence type="ECO:0000313" key="2">
    <source>
        <dbReference type="EMBL" id="MDF3288151.1"/>
    </source>
</evidence>
<organism evidence="2 3">
    <name type="scientific">Streptomyces silvisoli</name>
    <dbReference type="NCBI Taxonomy" id="3034235"/>
    <lineage>
        <taxon>Bacteria</taxon>
        <taxon>Bacillati</taxon>
        <taxon>Actinomycetota</taxon>
        <taxon>Actinomycetes</taxon>
        <taxon>Kitasatosporales</taxon>
        <taxon>Streptomycetaceae</taxon>
        <taxon>Streptomyces</taxon>
    </lineage>
</organism>
<comment type="caution">
    <text evidence="2">The sequence shown here is derived from an EMBL/GenBank/DDBJ whole genome shotgun (WGS) entry which is preliminary data.</text>
</comment>
<keyword evidence="1" id="KW-1133">Transmembrane helix</keyword>
<sequence length="60" mass="6997">MYTSPEHRPWHQAAGTINGLRSWTARRRRAATAQLMRGAFYSLGSGIVSLFILWIQHQRW</sequence>
<keyword evidence="3" id="KW-1185">Reference proteome</keyword>
<feature type="transmembrane region" description="Helical" evidence="1">
    <location>
        <begin position="35"/>
        <end position="55"/>
    </location>
</feature>
<reference evidence="2 3" key="1">
    <citation type="submission" date="2023-03" db="EMBL/GenBank/DDBJ databases">
        <title>Draft genome sequence of Streptomyces sp. RB6PN23 isolated from peat swamp forest in Thailand.</title>
        <authorList>
            <person name="Klaysubun C."/>
            <person name="Duangmal K."/>
        </authorList>
    </citation>
    <scope>NUCLEOTIDE SEQUENCE [LARGE SCALE GENOMIC DNA]</scope>
    <source>
        <strain evidence="2 3">RB6PN23</strain>
    </source>
</reference>
<dbReference type="Proteomes" id="UP001216579">
    <property type="component" value="Unassembled WGS sequence"/>
</dbReference>
<accession>A0ABT5ZEA0</accession>
<keyword evidence="1" id="KW-0472">Membrane</keyword>
<evidence type="ECO:0000256" key="1">
    <source>
        <dbReference type="SAM" id="Phobius"/>
    </source>
</evidence>
<protein>
    <submittedName>
        <fullName evidence="2">Uncharacterized protein</fullName>
    </submittedName>
</protein>
<proteinExistence type="predicted"/>
<name>A0ABT5ZEA0_9ACTN</name>
<dbReference type="EMBL" id="JARJBC010000001">
    <property type="protein sequence ID" value="MDF3288151.1"/>
    <property type="molecule type" value="Genomic_DNA"/>
</dbReference>
<gene>
    <name evidence="2" type="ORF">P3G67_02670</name>
</gene>
<dbReference type="RefSeq" id="WP_276091990.1">
    <property type="nucleotide sequence ID" value="NZ_JARJBC010000001.1"/>
</dbReference>
<keyword evidence="1" id="KW-0812">Transmembrane</keyword>
<evidence type="ECO:0000313" key="3">
    <source>
        <dbReference type="Proteomes" id="UP001216579"/>
    </source>
</evidence>